<sequence length="688" mass="77976">MDDHPDTIVEHREELMVSPTGGCPTLRTAYFLNPSASIDGHVLELPSSLSKSTKPSTSAVQRHMKVQLKGWRRPSQQWNQWVQSLRPMYQSLWKQAGIYEAIMGSTYEIKQHRELILGVAERWSPETNTFILPWGEATITLEDVMICGGYSVLGSSFSSPRKGKNLVAIEEKLIEARKEAVTMGAKVASHKSWMGYFMGTRHELEHEAFLSLWLSRFVLVSSSYYEYIVQHAFPIAIRLARGTRFALAPVVLSSIYRDLGFLKNGFFGSNAMNYDGLPAVYAPFQLLQLWIWERLPELRPIPNPISIDEPRLARWHGLRIENVGDVGLALDLAGESFQWRPYGIAVKNWDFPKFYVDEEQWISVECQLHEQFISFARFLRVGELVGMGCIEQYLPHRVAMQFGFDQDLPGIFARCNANPRIAWRNYNRPINDAKLYIPPRLHESDVSTMYLDWWKRSNSVQYGAIKSYVRRRRSSVRFQDNSVVNKEDDSLSIPPGFTLKHKFLANAIKGNKICRTTDVGVQSSNSYAEAGKKMVPVIKQETEELSIPPGFGHKILANAGNGNNICRTMSVAIQTSNLYDEAVRKMVPVIKQEAEELSIPPGFSLKHKFLENGSKENNTDATVDVTVQTSNSYDAAVKEMEPLCKLETEEMEVESGFKNGGESSSYALLSSCKNRARSLHFQVRKSSC</sequence>
<reference evidence="2 3" key="1">
    <citation type="journal article" date="2021" name="Commun. Biol.">
        <title>The genome of Shorea leprosula (Dipterocarpaceae) highlights the ecological relevance of drought in aseasonal tropical rainforests.</title>
        <authorList>
            <person name="Ng K.K.S."/>
            <person name="Kobayashi M.J."/>
            <person name="Fawcett J.A."/>
            <person name="Hatakeyama M."/>
            <person name="Paape T."/>
            <person name="Ng C.H."/>
            <person name="Ang C.C."/>
            <person name="Tnah L.H."/>
            <person name="Lee C.T."/>
            <person name="Nishiyama T."/>
            <person name="Sese J."/>
            <person name="O'Brien M.J."/>
            <person name="Copetti D."/>
            <person name="Mohd Noor M.I."/>
            <person name="Ong R.C."/>
            <person name="Putra M."/>
            <person name="Sireger I.Z."/>
            <person name="Indrioko S."/>
            <person name="Kosugi Y."/>
            <person name="Izuno A."/>
            <person name="Isagi Y."/>
            <person name="Lee S.L."/>
            <person name="Shimizu K.K."/>
        </authorList>
    </citation>
    <scope>NUCLEOTIDE SEQUENCE [LARGE SCALE GENOMIC DNA]</scope>
    <source>
        <strain evidence="2">214</strain>
    </source>
</reference>
<feature type="domain" description="Aminotransferase-like plant mobile" evidence="1">
    <location>
        <begin position="97"/>
        <end position="455"/>
    </location>
</feature>
<dbReference type="InterPro" id="IPR044824">
    <property type="entry name" value="MAIN-like"/>
</dbReference>
<keyword evidence="3" id="KW-1185">Reference proteome</keyword>
<protein>
    <recommendedName>
        <fullName evidence="1">Aminotransferase-like plant mobile domain-containing protein</fullName>
    </recommendedName>
</protein>
<dbReference type="GO" id="GO:0010073">
    <property type="term" value="P:meristem maintenance"/>
    <property type="evidence" value="ECO:0007669"/>
    <property type="project" value="InterPro"/>
</dbReference>
<accession>A0AAV5LZI1</accession>
<dbReference type="Pfam" id="PF10536">
    <property type="entry name" value="PMD"/>
    <property type="match status" value="1"/>
</dbReference>
<evidence type="ECO:0000259" key="1">
    <source>
        <dbReference type="Pfam" id="PF10536"/>
    </source>
</evidence>
<dbReference type="InterPro" id="IPR019557">
    <property type="entry name" value="AminoTfrase-like_pln_mobile"/>
</dbReference>
<evidence type="ECO:0000313" key="3">
    <source>
        <dbReference type="Proteomes" id="UP001054252"/>
    </source>
</evidence>
<organism evidence="2 3">
    <name type="scientific">Rubroshorea leprosula</name>
    <dbReference type="NCBI Taxonomy" id="152421"/>
    <lineage>
        <taxon>Eukaryota</taxon>
        <taxon>Viridiplantae</taxon>
        <taxon>Streptophyta</taxon>
        <taxon>Embryophyta</taxon>
        <taxon>Tracheophyta</taxon>
        <taxon>Spermatophyta</taxon>
        <taxon>Magnoliopsida</taxon>
        <taxon>eudicotyledons</taxon>
        <taxon>Gunneridae</taxon>
        <taxon>Pentapetalae</taxon>
        <taxon>rosids</taxon>
        <taxon>malvids</taxon>
        <taxon>Malvales</taxon>
        <taxon>Dipterocarpaceae</taxon>
        <taxon>Rubroshorea</taxon>
    </lineage>
</organism>
<comment type="caution">
    <text evidence="2">The sequence shown here is derived from an EMBL/GenBank/DDBJ whole genome shotgun (WGS) entry which is preliminary data.</text>
</comment>
<gene>
    <name evidence="2" type="ORF">SLEP1_g49996</name>
</gene>
<proteinExistence type="predicted"/>
<dbReference type="PANTHER" id="PTHR46033:SF80">
    <property type="entry name" value="PROTEIN MAIN-LIKE 2-LIKE"/>
    <property type="match status" value="1"/>
</dbReference>
<name>A0AAV5LZI1_9ROSI</name>
<dbReference type="Proteomes" id="UP001054252">
    <property type="component" value="Unassembled WGS sequence"/>
</dbReference>
<evidence type="ECO:0000313" key="2">
    <source>
        <dbReference type="EMBL" id="GKV42613.1"/>
    </source>
</evidence>
<dbReference type="EMBL" id="BPVZ01000160">
    <property type="protein sequence ID" value="GKV42613.1"/>
    <property type="molecule type" value="Genomic_DNA"/>
</dbReference>
<dbReference type="AlphaFoldDB" id="A0AAV5LZI1"/>
<dbReference type="PANTHER" id="PTHR46033">
    <property type="entry name" value="PROTEIN MAIN-LIKE 2"/>
    <property type="match status" value="1"/>
</dbReference>